<accession>A0ACC0DR90</accession>
<reference evidence="2" key="1">
    <citation type="journal article" date="2018" name="BMC Genomics">
        <title>Genomic insights into host adaptation between the wheat stripe rust pathogen (Puccinia striiformis f. sp. tritici) and the barley stripe rust pathogen (Puccinia striiformis f. sp. hordei).</title>
        <authorList>
            <person name="Xia C."/>
            <person name="Wang M."/>
            <person name="Yin C."/>
            <person name="Cornejo O.E."/>
            <person name="Hulbert S.H."/>
            <person name="Chen X."/>
        </authorList>
    </citation>
    <scope>NUCLEOTIDE SEQUENCE [LARGE SCALE GENOMIC DNA]</scope>
    <source>
        <strain evidence="2">93-210</strain>
    </source>
</reference>
<dbReference type="Proteomes" id="UP001060170">
    <property type="component" value="Chromosome 17"/>
</dbReference>
<reference evidence="1 2" key="3">
    <citation type="journal article" date="2022" name="Microbiol. Spectr.">
        <title>Folding features and dynamics of 3D genome architecture in plant fungal pathogens.</title>
        <authorList>
            <person name="Xia C."/>
        </authorList>
    </citation>
    <scope>NUCLEOTIDE SEQUENCE [LARGE SCALE GENOMIC DNA]</scope>
    <source>
        <strain evidence="1 2">93-210</strain>
    </source>
</reference>
<gene>
    <name evidence="1" type="ORF">MJO28_015738</name>
</gene>
<evidence type="ECO:0000313" key="2">
    <source>
        <dbReference type="Proteomes" id="UP001060170"/>
    </source>
</evidence>
<organism evidence="1 2">
    <name type="scientific">Puccinia striiformis f. sp. tritici</name>
    <dbReference type="NCBI Taxonomy" id="168172"/>
    <lineage>
        <taxon>Eukaryota</taxon>
        <taxon>Fungi</taxon>
        <taxon>Dikarya</taxon>
        <taxon>Basidiomycota</taxon>
        <taxon>Pucciniomycotina</taxon>
        <taxon>Pucciniomycetes</taxon>
        <taxon>Pucciniales</taxon>
        <taxon>Pucciniaceae</taxon>
        <taxon>Puccinia</taxon>
    </lineage>
</organism>
<reference evidence="2" key="2">
    <citation type="journal article" date="2018" name="Mol. Plant Microbe Interact.">
        <title>Genome sequence resources for the wheat stripe rust pathogen (Puccinia striiformis f. sp. tritici) and the barley stripe rust pathogen (Puccinia striiformis f. sp. hordei).</title>
        <authorList>
            <person name="Xia C."/>
            <person name="Wang M."/>
            <person name="Yin C."/>
            <person name="Cornejo O.E."/>
            <person name="Hulbert S.H."/>
            <person name="Chen X."/>
        </authorList>
    </citation>
    <scope>NUCLEOTIDE SEQUENCE [LARGE SCALE GENOMIC DNA]</scope>
    <source>
        <strain evidence="2">93-210</strain>
    </source>
</reference>
<protein>
    <submittedName>
        <fullName evidence="1">Uncharacterized protein</fullName>
    </submittedName>
</protein>
<evidence type="ECO:0000313" key="1">
    <source>
        <dbReference type="EMBL" id="KAI7936839.1"/>
    </source>
</evidence>
<proteinExistence type="predicted"/>
<keyword evidence="2" id="KW-1185">Reference proteome</keyword>
<dbReference type="EMBL" id="CM045881">
    <property type="protein sequence ID" value="KAI7936839.1"/>
    <property type="molecule type" value="Genomic_DNA"/>
</dbReference>
<comment type="caution">
    <text evidence="1">The sequence shown here is derived from an EMBL/GenBank/DDBJ whole genome shotgun (WGS) entry which is preliminary data.</text>
</comment>
<sequence>MIFVSANRASFLVYSYKLNQIGGSSSQNVEHLRETLPHPYIHSHSRRRVKMANWRLLWRALALTILSISSVKPRKLGLSAMTVGRNDPPGFLLWYNSQRPSKPFFQMSFLSLFLVSCLPRLERGFLSKPVVCVCDGHLV</sequence>
<name>A0ACC0DR90_9BASI</name>